<evidence type="ECO:0000313" key="2">
    <source>
        <dbReference type="EMBL" id="RCU47232.1"/>
    </source>
</evidence>
<comment type="caution">
    <text evidence="2">The sequence shown here is derived from an EMBL/GenBank/DDBJ whole genome shotgun (WGS) entry which is preliminary data.</text>
</comment>
<gene>
    <name evidence="2" type="ORF">DU504_07915</name>
</gene>
<protein>
    <submittedName>
        <fullName evidence="2">Uncharacterized protein</fullName>
    </submittedName>
</protein>
<keyword evidence="1" id="KW-0812">Transmembrane</keyword>
<feature type="transmembrane region" description="Helical" evidence="1">
    <location>
        <begin position="166"/>
        <end position="188"/>
    </location>
</feature>
<sequence length="233" mass="24982">MSEAYGPLARVRRLLLAETAAIRWWSLVLAAELALVTAYLAVTPTVTVVEPRYVVYPFLWINVGVWAMVRTKTPSVGRRQWAVATAVAVGYLLVLFVAAGTLQLGITDPLNGGAVASIHWNVPGLGPIVVYGTPRVRLSIIPFKVLGYIAMTYLVYARLLDATRAVLSGVLGLVSCVGCTFSILFPLLGATALFGSTLTGLAWDLSTAVFLFTVALLYWADEVGVAVSRRLPG</sequence>
<dbReference type="Pfam" id="PF24412">
    <property type="entry name" value="DUF7546"/>
    <property type="match status" value="1"/>
</dbReference>
<dbReference type="OrthoDB" id="308076at2157"/>
<feature type="transmembrane region" description="Helical" evidence="1">
    <location>
        <begin position="140"/>
        <end position="159"/>
    </location>
</feature>
<evidence type="ECO:0000313" key="3">
    <source>
        <dbReference type="Proteomes" id="UP000252189"/>
    </source>
</evidence>
<dbReference type="InterPro" id="IPR055968">
    <property type="entry name" value="DUF7546"/>
</dbReference>
<dbReference type="AlphaFoldDB" id="A0A368N9K5"/>
<feature type="transmembrane region" description="Helical" evidence="1">
    <location>
        <begin position="53"/>
        <end position="69"/>
    </location>
</feature>
<name>A0A368N9K5_9EURY</name>
<dbReference type="RefSeq" id="WP_114448780.1">
    <property type="nucleotide sequence ID" value="NZ_QPHM01000001.1"/>
</dbReference>
<keyword evidence="1" id="KW-1133">Transmembrane helix</keyword>
<evidence type="ECO:0000256" key="1">
    <source>
        <dbReference type="SAM" id="Phobius"/>
    </source>
</evidence>
<feature type="transmembrane region" description="Helical" evidence="1">
    <location>
        <begin position="81"/>
        <end position="102"/>
    </location>
</feature>
<dbReference type="EMBL" id="QPHM01000001">
    <property type="protein sequence ID" value="RCU47232.1"/>
    <property type="molecule type" value="Genomic_DNA"/>
</dbReference>
<reference evidence="2 3" key="1">
    <citation type="submission" date="2018-07" db="EMBL/GenBank/DDBJ databases">
        <title>Genome sequences of Haloplanus salinus JCM 18368T.</title>
        <authorList>
            <person name="Kim Y.B."/>
            <person name="Roh S.W."/>
        </authorList>
    </citation>
    <scope>NUCLEOTIDE SEQUENCE [LARGE SCALE GENOMIC DNA]</scope>
    <source>
        <strain evidence="2 3">JCM 18368</strain>
    </source>
</reference>
<dbReference type="Proteomes" id="UP000252189">
    <property type="component" value="Unassembled WGS sequence"/>
</dbReference>
<keyword evidence="3" id="KW-1185">Reference proteome</keyword>
<feature type="transmembrane region" description="Helical" evidence="1">
    <location>
        <begin position="200"/>
        <end position="220"/>
    </location>
</feature>
<feature type="transmembrane region" description="Helical" evidence="1">
    <location>
        <begin position="21"/>
        <end position="41"/>
    </location>
</feature>
<organism evidence="2 3">
    <name type="scientific">Haloplanus salinus</name>
    <dbReference type="NCBI Taxonomy" id="1126245"/>
    <lineage>
        <taxon>Archaea</taxon>
        <taxon>Methanobacteriati</taxon>
        <taxon>Methanobacteriota</taxon>
        <taxon>Stenosarchaea group</taxon>
        <taxon>Halobacteria</taxon>
        <taxon>Halobacteriales</taxon>
        <taxon>Haloferacaceae</taxon>
        <taxon>Haloplanus</taxon>
    </lineage>
</organism>
<accession>A0A368N9K5</accession>
<keyword evidence="1" id="KW-0472">Membrane</keyword>
<proteinExistence type="predicted"/>